<reference evidence="2" key="1">
    <citation type="submission" date="2014-09" db="EMBL/GenBank/DDBJ databases">
        <authorList>
            <person name="Magalhaes I.L.F."/>
            <person name="Oliveira U."/>
            <person name="Santos F.R."/>
            <person name="Vidigal T.H.D.A."/>
            <person name="Brescovit A.D."/>
            <person name="Santos A.J."/>
        </authorList>
    </citation>
    <scope>NUCLEOTIDE SEQUENCE</scope>
    <source>
        <tissue evidence="2">Shoot tissue taken approximately 20 cm above the soil surface</tissue>
    </source>
</reference>
<accession>A0A0A9DRR2</accession>
<proteinExistence type="predicted"/>
<organism evidence="2">
    <name type="scientific">Arundo donax</name>
    <name type="common">Giant reed</name>
    <name type="synonym">Donax arundinaceus</name>
    <dbReference type="NCBI Taxonomy" id="35708"/>
    <lineage>
        <taxon>Eukaryota</taxon>
        <taxon>Viridiplantae</taxon>
        <taxon>Streptophyta</taxon>
        <taxon>Embryophyta</taxon>
        <taxon>Tracheophyta</taxon>
        <taxon>Spermatophyta</taxon>
        <taxon>Magnoliopsida</taxon>
        <taxon>Liliopsida</taxon>
        <taxon>Poales</taxon>
        <taxon>Poaceae</taxon>
        <taxon>PACMAD clade</taxon>
        <taxon>Arundinoideae</taxon>
        <taxon>Arundineae</taxon>
        <taxon>Arundo</taxon>
    </lineage>
</organism>
<feature type="region of interest" description="Disordered" evidence="1">
    <location>
        <begin position="1"/>
        <end position="81"/>
    </location>
</feature>
<evidence type="ECO:0000313" key="2">
    <source>
        <dbReference type="EMBL" id="JAD91254.1"/>
    </source>
</evidence>
<dbReference type="AlphaFoldDB" id="A0A0A9DRR2"/>
<sequence>MRGSVSIESNGGVTKRKRASSRKSAKDNSTADGLANAAPELDLPIVPSEERVADAGNVNKRRRKSTPRPKQIKVSEEDADKHSTCSRLANCLSFARMYGTNMNKR</sequence>
<feature type="compositionally biased region" description="Basic residues" evidence="1">
    <location>
        <begin position="14"/>
        <end position="23"/>
    </location>
</feature>
<feature type="compositionally biased region" description="Polar residues" evidence="1">
    <location>
        <begin position="1"/>
        <end position="12"/>
    </location>
</feature>
<name>A0A0A9DRR2_ARUDO</name>
<reference evidence="2" key="2">
    <citation type="journal article" date="2015" name="Data Brief">
        <title>Shoot transcriptome of the giant reed, Arundo donax.</title>
        <authorList>
            <person name="Barrero R.A."/>
            <person name="Guerrero F.D."/>
            <person name="Moolhuijzen P."/>
            <person name="Goolsby J.A."/>
            <person name="Tidwell J."/>
            <person name="Bellgard S.E."/>
            <person name="Bellgard M.I."/>
        </authorList>
    </citation>
    <scope>NUCLEOTIDE SEQUENCE</scope>
    <source>
        <tissue evidence="2">Shoot tissue taken approximately 20 cm above the soil surface</tissue>
    </source>
</reference>
<feature type="compositionally biased region" description="Basic residues" evidence="1">
    <location>
        <begin position="59"/>
        <end position="71"/>
    </location>
</feature>
<protein>
    <submittedName>
        <fullName evidence="2">Uncharacterized protein</fullName>
    </submittedName>
</protein>
<dbReference type="EMBL" id="GBRH01206641">
    <property type="protein sequence ID" value="JAD91254.1"/>
    <property type="molecule type" value="Transcribed_RNA"/>
</dbReference>
<evidence type="ECO:0000256" key="1">
    <source>
        <dbReference type="SAM" id="MobiDB-lite"/>
    </source>
</evidence>